<dbReference type="Pfam" id="PF03466">
    <property type="entry name" value="LysR_substrate"/>
    <property type="match status" value="1"/>
</dbReference>
<dbReference type="PROSITE" id="PS50931">
    <property type="entry name" value="HTH_LYSR"/>
    <property type="match status" value="1"/>
</dbReference>
<reference evidence="6 7" key="1">
    <citation type="submission" date="2024-08" db="EMBL/GenBank/DDBJ databases">
        <authorList>
            <person name="Ishaq N."/>
        </authorList>
    </citation>
    <scope>NUCLEOTIDE SEQUENCE [LARGE SCALE GENOMIC DNA]</scope>
    <source>
        <strain evidence="6 7">DSM 18651</strain>
    </source>
</reference>
<dbReference type="InterPro" id="IPR005119">
    <property type="entry name" value="LysR_subst-bd"/>
</dbReference>
<keyword evidence="2" id="KW-0805">Transcription regulation</keyword>
<dbReference type="InterPro" id="IPR036388">
    <property type="entry name" value="WH-like_DNA-bd_sf"/>
</dbReference>
<name>A0ABV4P3J3_9GAMM</name>
<feature type="domain" description="HTH lysR-type" evidence="5">
    <location>
        <begin position="1"/>
        <end position="60"/>
    </location>
</feature>
<dbReference type="CDD" id="cd08440">
    <property type="entry name" value="PBP2_LTTR_like_4"/>
    <property type="match status" value="1"/>
</dbReference>
<dbReference type="InterPro" id="IPR036390">
    <property type="entry name" value="WH_DNA-bd_sf"/>
</dbReference>
<dbReference type="PRINTS" id="PR00039">
    <property type="entry name" value="HTHLYSR"/>
</dbReference>
<dbReference type="SUPFAM" id="SSF46785">
    <property type="entry name" value="Winged helix' DNA-binding domain"/>
    <property type="match status" value="1"/>
</dbReference>
<dbReference type="Gene3D" id="3.40.190.290">
    <property type="match status" value="1"/>
</dbReference>
<dbReference type="SUPFAM" id="SSF53850">
    <property type="entry name" value="Periplasmic binding protein-like II"/>
    <property type="match status" value="1"/>
</dbReference>
<dbReference type="InterPro" id="IPR000847">
    <property type="entry name" value="LysR_HTH_N"/>
</dbReference>
<evidence type="ECO:0000256" key="1">
    <source>
        <dbReference type="ARBA" id="ARBA00009437"/>
    </source>
</evidence>
<evidence type="ECO:0000259" key="5">
    <source>
        <dbReference type="PROSITE" id="PS50931"/>
    </source>
</evidence>
<evidence type="ECO:0000256" key="2">
    <source>
        <dbReference type="ARBA" id="ARBA00023015"/>
    </source>
</evidence>
<comment type="similarity">
    <text evidence="1">Belongs to the LysR transcriptional regulatory family.</text>
</comment>
<accession>A0ABV4P3J3</accession>
<evidence type="ECO:0000313" key="7">
    <source>
        <dbReference type="Proteomes" id="UP001569428"/>
    </source>
</evidence>
<dbReference type="Proteomes" id="UP001569428">
    <property type="component" value="Unassembled WGS sequence"/>
</dbReference>
<dbReference type="PANTHER" id="PTHR30419">
    <property type="entry name" value="HTH-TYPE TRANSCRIPTIONAL REGULATOR YBHD"/>
    <property type="match status" value="1"/>
</dbReference>
<protein>
    <submittedName>
        <fullName evidence="6">LysR substrate-binding domain-containing protein</fullName>
    </submittedName>
</protein>
<sequence>MSATIKQLRAFVVVARSRSLAQASAQLHSSQPALSVAIRNLEEATGGPLFSRDGRQLALTPEGREFLVRAEQLLNSWDQSLDAIQQRFRLERGQLQLAVIPAFALNRVPTLLANFHLEYPQINIVLEDVVMERVVEAVQEGRAELGISFRPDELGGMEFVPFERDRFIAVMPGEHILAEKKTIRWRDLATHPFISMNRGSAVRRWTDTAFTQCGKAAQYVCEANQLSTIGQLVRAGLGISAVPSLCEAQMREYGLTCLPLSAPAVTQEVGALLKSRGNLSAPASAFLELLTRQ</sequence>
<evidence type="ECO:0000256" key="3">
    <source>
        <dbReference type="ARBA" id="ARBA00023125"/>
    </source>
</evidence>
<dbReference type="Pfam" id="PF00126">
    <property type="entry name" value="HTH_1"/>
    <property type="match status" value="1"/>
</dbReference>
<dbReference type="EMBL" id="JBGMEK010000045">
    <property type="protein sequence ID" value="MFA0812554.1"/>
    <property type="molecule type" value="Genomic_DNA"/>
</dbReference>
<evidence type="ECO:0000256" key="4">
    <source>
        <dbReference type="ARBA" id="ARBA00023163"/>
    </source>
</evidence>
<evidence type="ECO:0000313" key="6">
    <source>
        <dbReference type="EMBL" id="MFA0812554.1"/>
    </source>
</evidence>
<keyword evidence="3" id="KW-0238">DNA-binding</keyword>
<dbReference type="RefSeq" id="WP_371840242.1">
    <property type="nucleotide sequence ID" value="NZ_JBGMEK010000045.1"/>
</dbReference>
<gene>
    <name evidence="6" type="ORF">ACCI49_16700</name>
</gene>
<dbReference type="PANTHER" id="PTHR30419:SF30">
    <property type="entry name" value="LYSR FAMILY TRANSCRIPTIONAL REGULATOR"/>
    <property type="match status" value="1"/>
</dbReference>
<dbReference type="InterPro" id="IPR050950">
    <property type="entry name" value="HTH-type_LysR_regulators"/>
</dbReference>
<proteinExistence type="inferred from homology"/>
<dbReference type="Gene3D" id="1.10.10.10">
    <property type="entry name" value="Winged helix-like DNA-binding domain superfamily/Winged helix DNA-binding domain"/>
    <property type="match status" value="1"/>
</dbReference>
<comment type="caution">
    <text evidence="6">The sequence shown here is derived from an EMBL/GenBank/DDBJ whole genome shotgun (WGS) entry which is preliminary data.</text>
</comment>
<organism evidence="6 7">
    <name type="scientific">Microbulbifer epialgicus</name>
    <dbReference type="NCBI Taxonomy" id="393907"/>
    <lineage>
        <taxon>Bacteria</taxon>
        <taxon>Pseudomonadati</taxon>
        <taxon>Pseudomonadota</taxon>
        <taxon>Gammaproteobacteria</taxon>
        <taxon>Cellvibrionales</taxon>
        <taxon>Microbulbiferaceae</taxon>
        <taxon>Microbulbifer</taxon>
    </lineage>
</organism>
<keyword evidence="7" id="KW-1185">Reference proteome</keyword>
<keyword evidence="4" id="KW-0804">Transcription</keyword>